<dbReference type="EMBL" id="CP019481">
    <property type="protein sequence ID" value="UQC91343.1"/>
    <property type="molecule type" value="Genomic_DNA"/>
</dbReference>
<dbReference type="GeneID" id="73350805"/>
<sequence length="157" mass="17106">QPLKVPIASTLIVSSRSRPRLSRCLSPILPSTLLLYPSKLLTAPMMNPNPAPPRLGSPLDWDPSEKSPKSCASGACVVALVLCATTKKIVTSTQNTPHFTHDNHNGVRSSQYKHVFATSTTTSLRQTASIYRGPSRQWRTIVFQPSQASQASPRTLD</sequence>
<dbReference type="RefSeq" id="XP_049152942.1">
    <property type="nucleotide sequence ID" value="XM_049295795.1"/>
</dbReference>
<gene>
    <name evidence="2" type="ORF">CLUP02_16877</name>
</gene>
<proteinExistence type="predicted"/>
<protein>
    <submittedName>
        <fullName evidence="2">Uncharacterized protein</fullName>
    </submittedName>
</protein>
<name>A0A9Q8WPL6_9PEZI</name>
<dbReference type="AlphaFoldDB" id="A0A9Q8WPL6"/>
<dbReference type="Proteomes" id="UP000830671">
    <property type="component" value="Chromosome 9"/>
</dbReference>
<organism evidence="2 3">
    <name type="scientific">Colletotrichum lupini</name>
    <dbReference type="NCBI Taxonomy" id="145971"/>
    <lineage>
        <taxon>Eukaryota</taxon>
        <taxon>Fungi</taxon>
        <taxon>Dikarya</taxon>
        <taxon>Ascomycota</taxon>
        <taxon>Pezizomycotina</taxon>
        <taxon>Sordariomycetes</taxon>
        <taxon>Hypocreomycetidae</taxon>
        <taxon>Glomerellales</taxon>
        <taxon>Glomerellaceae</taxon>
        <taxon>Colletotrichum</taxon>
        <taxon>Colletotrichum acutatum species complex</taxon>
    </lineage>
</organism>
<accession>A0A9Q8WPL6</accession>
<feature type="region of interest" description="Disordered" evidence="1">
    <location>
        <begin position="47"/>
        <end position="67"/>
    </location>
</feature>
<evidence type="ECO:0000313" key="2">
    <source>
        <dbReference type="EMBL" id="UQC91343.1"/>
    </source>
</evidence>
<keyword evidence="3" id="KW-1185">Reference proteome</keyword>
<evidence type="ECO:0000256" key="1">
    <source>
        <dbReference type="SAM" id="MobiDB-lite"/>
    </source>
</evidence>
<evidence type="ECO:0000313" key="3">
    <source>
        <dbReference type="Proteomes" id="UP000830671"/>
    </source>
</evidence>
<dbReference type="KEGG" id="clup:CLUP02_16877"/>
<feature type="non-terminal residue" evidence="2">
    <location>
        <position position="1"/>
    </location>
</feature>
<reference evidence="2" key="1">
    <citation type="journal article" date="2021" name="Mol. Plant Microbe Interact.">
        <title>Complete Genome Sequence of the Plant-Pathogenic Fungus Colletotrichum lupini.</title>
        <authorList>
            <person name="Baroncelli R."/>
            <person name="Pensec F."/>
            <person name="Da Lio D."/>
            <person name="Boufleur T."/>
            <person name="Vicente I."/>
            <person name="Sarrocco S."/>
            <person name="Picot A."/>
            <person name="Baraldi E."/>
            <person name="Sukno S."/>
            <person name="Thon M."/>
            <person name="Le Floch G."/>
        </authorList>
    </citation>
    <scope>NUCLEOTIDE SEQUENCE</scope>
    <source>
        <strain evidence="2">IMI 504893</strain>
    </source>
</reference>